<keyword evidence="3" id="KW-1185">Reference proteome</keyword>
<organism evidence="2 3">
    <name type="scientific">Heterotrigona itama</name>
    <dbReference type="NCBI Taxonomy" id="395501"/>
    <lineage>
        <taxon>Eukaryota</taxon>
        <taxon>Metazoa</taxon>
        <taxon>Ecdysozoa</taxon>
        <taxon>Arthropoda</taxon>
        <taxon>Hexapoda</taxon>
        <taxon>Insecta</taxon>
        <taxon>Pterygota</taxon>
        <taxon>Neoptera</taxon>
        <taxon>Endopterygota</taxon>
        <taxon>Hymenoptera</taxon>
        <taxon>Apocrita</taxon>
        <taxon>Aculeata</taxon>
        <taxon>Apoidea</taxon>
        <taxon>Anthophila</taxon>
        <taxon>Apidae</taxon>
        <taxon>Heterotrigona</taxon>
    </lineage>
</organism>
<protein>
    <submittedName>
        <fullName evidence="2">Uncharacterized protein</fullName>
    </submittedName>
</protein>
<feature type="region of interest" description="Disordered" evidence="1">
    <location>
        <begin position="86"/>
        <end position="114"/>
    </location>
</feature>
<dbReference type="OrthoDB" id="6730379at2759"/>
<reference evidence="2" key="1">
    <citation type="submission" date="2020-07" db="EMBL/GenBank/DDBJ databases">
        <authorList>
            <person name="Nazaruddin N."/>
        </authorList>
    </citation>
    <scope>NUCLEOTIDE SEQUENCE</scope>
</reference>
<comment type="caution">
    <text evidence="2">The sequence shown here is derived from an EMBL/GenBank/DDBJ whole genome shotgun (WGS) entry which is preliminary data.</text>
</comment>
<evidence type="ECO:0000313" key="2">
    <source>
        <dbReference type="EMBL" id="CAD1472012.1"/>
    </source>
</evidence>
<feature type="non-terminal residue" evidence="2">
    <location>
        <position position="1"/>
    </location>
</feature>
<proteinExistence type="predicted"/>
<accession>A0A6V7GZK3</accession>
<dbReference type="EMBL" id="CAJDYZ010004866">
    <property type="protein sequence ID" value="CAD1472012.1"/>
    <property type="molecule type" value="Genomic_DNA"/>
</dbReference>
<name>A0A6V7GZK3_9HYME</name>
<gene>
    <name evidence="2" type="ORF">MHI_LOCUS256548</name>
</gene>
<evidence type="ECO:0000313" key="3">
    <source>
        <dbReference type="Proteomes" id="UP000752696"/>
    </source>
</evidence>
<feature type="compositionally biased region" description="Polar residues" evidence="1">
    <location>
        <begin position="86"/>
        <end position="98"/>
    </location>
</feature>
<sequence length="114" mass="12210">ETKASDCCEERAEEEDLDGHELLPSPDSGKSTDNEAALSPIKIRSDVNGLDHEECDELIHVENTTQACIMHTLSIIPLPCTLQDSSLELNSDTNSRGSSGPVMALTNGSLSAKE</sequence>
<feature type="compositionally biased region" description="Basic and acidic residues" evidence="1">
    <location>
        <begin position="1"/>
        <end position="10"/>
    </location>
</feature>
<evidence type="ECO:0000256" key="1">
    <source>
        <dbReference type="SAM" id="MobiDB-lite"/>
    </source>
</evidence>
<dbReference type="Proteomes" id="UP000752696">
    <property type="component" value="Unassembled WGS sequence"/>
</dbReference>
<feature type="region of interest" description="Disordered" evidence="1">
    <location>
        <begin position="1"/>
        <end position="39"/>
    </location>
</feature>
<dbReference type="AlphaFoldDB" id="A0A6V7GZK3"/>